<organism evidence="1 2">
    <name type="scientific">Puccinia striiformis f. sp. tritici</name>
    <dbReference type="NCBI Taxonomy" id="168172"/>
    <lineage>
        <taxon>Eukaryota</taxon>
        <taxon>Fungi</taxon>
        <taxon>Dikarya</taxon>
        <taxon>Basidiomycota</taxon>
        <taxon>Pucciniomycotina</taxon>
        <taxon>Pucciniomycetes</taxon>
        <taxon>Pucciniales</taxon>
        <taxon>Pucciniaceae</taxon>
        <taxon>Puccinia</taxon>
    </lineage>
</organism>
<name>A0ACC0DT58_9BASI</name>
<accession>A0ACC0DT58</accession>
<reference evidence="2" key="1">
    <citation type="journal article" date="2018" name="BMC Genomics">
        <title>Genomic insights into host adaptation between the wheat stripe rust pathogen (Puccinia striiformis f. sp. tritici) and the barley stripe rust pathogen (Puccinia striiformis f. sp. hordei).</title>
        <authorList>
            <person name="Xia C."/>
            <person name="Wang M."/>
            <person name="Yin C."/>
            <person name="Cornejo O.E."/>
            <person name="Hulbert S.H."/>
            <person name="Chen X."/>
        </authorList>
    </citation>
    <scope>NUCLEOTIDE SEQUENCE [LARGE SCALE GENOMIC DNA]</scope>
    <source>
        <strain evidence="2">93-210</strain>
    </source>
</reference>
<comment type="caution">
    <text evidence="1">The sequence shown here is derived from an EMBL/GenBank/DDBJ whole genome shotgun (WGS) entry which is preliminary data.</text>
</comment>
<gene>
    <name evidence="1" type="ORF">MJO28_014945</name>
</gene>
<dbReference type="EMBL" id="CM045880">
    <property type="protein sequence ID" value="KAI7938025.1"/>
    <property type="molecule type" value="Genomic_DNA"/>
</dbReference>
<proteinExistence type="predicted"/>
<evidence type="ECO:0000313" key="2">
    <source>
        <dbReference type="Proteomes" id="UP001060170"/>
    </source>
</evidence>
<evidence type="ECO:0000313" key="1">
    <source>
        <dbReference type="EMBL" id="KAI7938025.1"/>
    </source>
</evidence>
<reference evidence="2" key="2">
    <citation type="journal article" date="2018" name="Mol. Plant Microbe Interact.">
        <title>Genome sequence resources for the wheat stripe rust pathogen (Puccinia striiformis f. sp. tritici) and the barley stripe rust pathogen (Puccinia striiformis f. sp. hordei).</title>
        <authorList>
            <person name="Xia C."/>
            <person name="Wang M."/>
            <person name="Yin C."/>
            <person name="Cornejo O.E."/>
            <person name="Hulbert S.H."/>
            <person name="Chen X."/>
        </authorList>
    </citation>
    <scope>NUCLEOTIDE SEQUENCE [LARGE SCALE GENOMIC DNA]</scope>
    <source>
        <strain evidence="2">93-210</strain>
    </source>
</reference>
<dbReference type="Proteomes" id="UP001060170">
    <property type="component" value="Chromosome 16"/>
</dbReference>
<keyword evidence="2" id="KW-1185">Reference proteome</keyword>
<sequence length="259" mass="28183">MESLPRSSPLGPRGSDHHTIDLRGLWSSSPTPPNSPIDSPRGSIAISDDHENSALNLVGQSDHQIENPLTSILICSRPALDRTSSGDSRGSGIDIASSDSPEVPTVTEDLSVKESKSKGKGKEVVPHGSSLSTDCPICFGETQDQKSIKNCSSCWRGYHNRCIKTWLMQSESCPTCQKPFKIYPPTVGGQLDMYKDQVELQLQRYSVRTVDQIKNLPSKIPGIPIRMKSFAVEHPIVAGIIVSFLIIFAAVFLGLTVRA</sequence>
<reference evidence="1 2" key="3">
    <citation type="journal article" date="2022" name="Microbiol. Spectr.">
        <title>Folding features and dynamics of 3D genome architecture in plant fungal pathogens.</title>
        <authorList>
            <person name="Xia C."/>
        </authorList>
    </citation>
    <scope>NUCLEOTIDE SEQUENCE [LARGE SCALE GENOMIC DNA]</scope>
    <source>
        <strain evidence="1 2">93-210</strain>
    </source>
</reference>
<protein>
    <submittedName>
        <fullName evidence="1">Uncharacterized protein</fullName>
    </submittedName>
</protein>